<dbReference type="Gene3D" id="3.90.230.10">
    <property type="entry name" value="Creatinase/methionine aminopeptidase superfamily"/>
    <property type="match status" value="1"/>
</dbReference>
<reference evidence="8" key="1">
    <citation type="submission" date="2020-11" db="EMBL/GenBank/DDBJ databases">
        <authorList>
            <consortium name="DOE Joint Genome Institute"/>
            <person name="Ahrendt S."/>
            <person name="Riley R."/>
            <person name="Andreopoulos W."/>
            <person name="Labutti K."/>
            <person name="Pangilinan J."/>
            <person name="Ruiz-Duenas F.J."/>
            <person name="Barrasa J.M."/>
            <person name="Sanchez-Garcia M."/>
            <person name="Camarero S."/>
            <person name="Miyauchi S."/>
            <person name="Serrano A."/>
            <person name="Linde D."/>
            <person name="Babiker R."/>
            <person name="Drula E."/>
            <person name="Ayuso-Fernandez I."/>
            <person name="Pacheco R."/>
            <person name="Padilla G."/>
            <person name="Ferreira P."/>
            <person name="Barriuso J."/>
            <person name="Kellner H."/>
            <person name="Castanera R."/>
            <person name="Alfaro M."/>
            <person name="Ramirez L."/>
            <person name="Pisabarro A.G."/>
            <person name="Kuo A."/>
            <person name="Tritt A."/>
            <person name="Lipzen A."/>
            <person name="He G."/>
            <person name="Yan M."/>
            <person name="Ng V."/>
            <person name="Cullen D."/>
            <person name="Martin F."/>
            <person name="Rosso M.-N."/>
            <person name="Henrissat B."/>
            <person name="Hibbett D."/>
            <person name="Martinez A.T."/>
            <person name="Grigoriev I.V."/>
        </authorList>
    </citation>
    <scope>NUCLEOTIDE SEQUENCE</scope>
    <source>
        <strain evidence="8">MF-IS2</strain>
    </source>
</reference>
<feature type="binding site" evidence="5">
    <location>
        <position position="265"/>
    </location>
    <ligand>
        <name>a divalent metal cation</name>
        <dbReference type="ChEBI" id="CHEBI:60240"/>
        <label>2</label>
        <note>catalytic</note>
    </ligand>
</feature>
<dbReference type="GO" id="GO:0070006">
    <property type="term" value="F:metalloaminopeptidase activity"/>
    <property type="evidence" value="ECO:0007669"/>
    <property type="project" value="UniProtKB-UniRule"/>
</dbReference>
<dbReference type="InterPro" id="IPR000994">
    <property type="entry name" value="Pept_M24"/>
</dbReference>
<evidence type="ECO:0000256" key="5">
    <source>
        <dbReference type="HAMAP-Rule" id="MF_03174"/>
    </source>
</evidence>
<dbReference type="OrthoDB" id="3209743at2759"/>
<comment type="catalytic activity">
    <reaction evidence="5 6">
        <text>Release of N-terminal amino acids, preferentially methionine, from peptides and arylamides.</text>
        <dbReference type="EC" id="3.4.11.18"/>
    </reaction>
</comment>
<dbReference type="InterPro" id="IPR002467">
    <property type="entry name" value="Pept_M24A_MAP1"/>
</dbReference>
<feature type="binding site" evidence="5">
    <location>
        <position position="192"/>
    </location>
    <ligand>
        <name>a divalent metal cation</name>
        <dbReference type="ChEBI" id="CHEBI:60240"/>
        <label>1</label>
    </ligand>
</feature>
<comment type="function">
    <text evidence="6">Cotranslationally removes the N-terminal methionine from nascent proteins. The N-terminal methionine is often cleaved when the second residue in the primary sequence is small and uncharged (Met-Ala-, Cys, Gly, Pro, Ser, Thr, or Val).</text>
</comment>
<comment type="similarity">
    <text evidence="5">Belongs to the peptidase M24A family. Methionine aminopeptidase type 1 subfamily.</text>
</comment>
<evidence type="ECO:0000256" key="1">
    <source>
        <dbReference type="ARBA" id="ARBA00022438"/>
    </source>
</evidence>
<feature type="binding site" evidence="5">
    <location>
        <position position="297"/>
    </location>
    <ligand>
        <name>a divalent metal cation</name>
        <dbReference type="ChEBI" id="CHEBI:60240"/>
        <label>2</label>
        <note>catalytic</note>
    </ligand>
</feature>
<dbReference type="CDD" id="cd01086">
    <property type="entry name" value="MetAP1"/>
    <property type="match status" value="1"/>
</dbReference>
<dbReference type="HAMAP" id="MF_01974">
    <property type="entry name" value="MetAP_1"/>
    <property type="match status" value="1"/>
</dbReference>
<dbReference type="GO" id="GO:0046872">
    <property type="term" value="F:metal ion binding"/>
    <property type="evidence" value="ECO:0007669"/>
    <property type="project" value="UniProtKB-UniRule"/>
</dbReference>
<dbReference type="AlphaFoldDB" id="A0A9P5XGX2"/>
<evidence type="ECO:0000256" key="4">
    <source>
        <dbReference type="ARBA" id="ARBA00022801"/>
    </source>
</evidence>
<feature type="binding site" evidence="5">
    <location>
        <position position="329"/>
    </location>
    <ligand>
        <name>a divalent metal cation</name>
        <dbReference type="ChEBI" id="CHEBI:60240"/>
        <label>1</label>
    </ligand>
</feature>
<accession>A0A9P5XGX2</accession>
<dbReference type="EC" id="3.4.11.18" evidence="6"/>
<gene>
    <name evidence="8" type="ORF">P691DRAFT_728579</name>
</gene>
<dbReference type="PROSITE" id="PS00680">
    <property type="entry name" value="MAP_1"/>
    <property type="match status" value="1"/>
</dbReference>
<feature type="binding site" evidence="5">
    <location>
        <position position="203"/>
    </location>
    <ligand>
        <name>a divalent metal cation</name>
        <dbReference type="ChEBI" id="CHEBI:60240"/>
        <label>1</label>
    </ligand>
</feature>
<evidence type="ECO:0000256" key="3">
    <source>
        <dbReference type="ARBA" id="ARBA00022723"/>
    </source>
</evidence>
<keyword evidence="4 5" id="KW-0378">Hydrolase</keyword>
<keyword evidence="2 5" id="KW-0645">Protease</keyword>
<evidence type="ECO:0000313" key="8">
    <source>
        <dbReference type="EMBL" id="KAF9449026.1"/>
    </source>
</evidence>
<feature type="binding site" evidence="5">
    <location>
        <position position="203"/>
    </location>
    <ligand>
        <name>a divalent metal cation</name>
        <dbReference type="ChEBI" id="CHEBI:60240"/>
        <label>2</label>
        <note>catalytic</note>
    </ligand>
</feature>
<dbReference type="EMBL" id="MU151142">
    <property type="protein sequence ID" value="KAF9449026.1"/>
    <property type="molecule type" value="Genomic_DNA"/>
</dbReference>
<proteinExistence type="inferred from homology"/>
<keyword evidence="3 5" id="KW-0479">Metal-binding</keyword>
<dbReference type="NCBIfam" id="TIGR00500">
    <property type="entry name" value="met_pdase_I"/>
    <property type="match status" value="1"/>
</dbReference>
<feature type="binding site" evidence="5">
    <location>
        <position position="329"/>
    </location>
    <ligand>
        <name>a divalent metal cation</name>
        <dbReference type="ChEBI" id="CHEBI:60240"/>
        <label>2</label>
        <note>catalytic</note>
    </ligand>
</feature>
<protein>
    <recommendedName>
        <fullName evidence="6">Methionine aminopeptidase</fullName>
        <ecNumber evidence="6">3.4.11.18</ecNumber>
    </recommendedName>
</protein>
<dbReference type="GO" id="GO:0004239">
    <property type="term" value="F:initiator methionyl aminopeptidase activity"/>
    <property type="evidence" value="ECO:0007669"/>
    <property type="project" value="UniProtKB-UniRule"/>
</dbReference>
<dbReference type="InterPro" id="IPR001714">
    <property type="entry name" value="Pept_M24_MAP"/>
</dbReference>
<feature type="binding site" evidence="5">
    <location>
        <position position="175"/>
    </location>
    <ligand>
        <name>substrate</name>
    </ligand>
</feature>
<evidence type="ECO:0000259" key="7">
    <source>
        <dbReference type="Pfam" id="PF00557"/>
    </source>
</evidence>
<comment type="caution">
    <text evidence="8">The sequence shown here is derived from an EMBL/GenBank/DDBJ whole genome shotgun (WGS) entry which is preliminary data.</text>
</comment>
<keyword evidence="1 5" id="KW-0031">Aminopeptidase</keyword>
<organism evidence="8 9">
    <name type="scientific">Macrolepiota fuliginosa MF-IS2</name>
    <dbReference type="NCBI Taxonomy" id="1400762"/>
    <lineage>
        <taxon>Eukaryota</taxon>
        <taxon>Fungi</taxon>
        <taxon>Dikarya</taxon>
        <taxon>Basidiomycota</taxon>
        <taxon>Agaricomycotina</taxon>
        <taxon>Agaricomycetes</taxon>
        <taxon>Agaricomycetidae</taxon>
        <taxon>Agaricales</taxon>
        <taxon>Agaricineae</taxon>
        <taxon>Agaricaceae</taxon>
        <taxon>Macrolepiota</taxon>
    </lineage>
</organism>
<dbReference type="SUPFAM" id="SSF55920">
    <property type="entry name" value="Creatinase/aminopeptidase"/>
    <property type="match status" value="1"/>
</dbReference>
<dbReference type="PANTHER" id="PTHR43330:SF8">
    <property type="entry name" value="METHIONINE AMINOPEPTIDASE 1D, MITOCHONDRIAL"/>
    <property type="match status" value="1"/>
</dbReference>
<dbReference type="GO" id="GO:0006508">
    <property type="term" value="P:proteolysis"/>
    <property type="evidence" value="ECO:0007669"/>
    <property type="project" value="UniProtKB-KW"/>
</dbReference>
<feature type="domain" description="Peptidase M24" evidence="7">
    <location>
        <begin position="112"/>
        <end position="336"/>
    </location>
</feature>
<keyword evidence="9" id="KW-1185">Reference proteome</keyword>
<evidence type="ECO:0000256" key="6">
    <source>
        <dbReference type="RuleBase" id="RU003653"/>
    </source>
</evidence>
<sequence>MFRLPLLTRRAWRTSPLTTCRSISLKPPAYSKKYSVYTTQTPEEPEELEYFGQYSVILPPEPFVFGVSHIKPRAVPENIIRPPYVRNNGLETLEEPDKPESIIELGGDAEARLRAAARLAKKVREFSGSLIGVTTNEIDQAIHEFILSHKAYPSPLRYLGFPRSCCTSVNNVIVHGIPDDRPLEDGDIVNIDITVFLDGYHGDTSQTFLVGNVDQQGRDLVGLTNRALRAGIDACGPGRPFRGIGKAIHDLLPENYSVSSQFSGHGIGTFFHTKPWILHHKNDEPGVMKPGHCFTIEPSIIQGRNPRGWIFPDDWTASTENCARSAQAEHMVLITKTGAEVLTE</sequence>
<dbReference type="Pfam" id="PF00557">
    <property type="entry name" value="Peptidase_M24"/>
    <property type="match status" value="1"/>
</dbReference>
<dbReference type="PRINTS" id="PR00599">
    <property type="entry name" value="MAPEPTIDASE"/>
</dbReference>
<name>A0A9P5XGX2_9AGAR</name>
<feature type="binding site" evidence="5">
    <location>
        <position position="272"/>
    </location>
    <ligand>
        <name>substrate</name>
    </ligand>
</feature>
<dbReference type="Proteomes" id="UP000807342">
    <property type="component" value="Unassembled WGS sequence"/>
</dbReference>
<comment type="cofactor">
    <cofactor evidence="5">
        <name>Co(2+)</name>
        <dbReference type="ChEBI" id="CHEBI:48828"/>
    </cofactor>
    <cofactor evidence="5">
        <name>Zn(2+)</name>
        <dbReference type="ChEBI" id="CHEBI:29105"/>
    </cofactor>
    <cofactor evidence="5">
        <name>Mn(2+)</name>
        <dbReference type="ChEBI" id="CHEBI:29035"/>
    </cofactor>
    <cofactor evidence="5">
        <name>Fe(2+)</name>
        <dbReference type="ChEBI" id="CHEBI:29033"/>
    </cofactor>
    <text evidence="5">Binds 2 divalent metal cations per subunit. Has a high-affinity and a low affinity metal-binding site. The true nature of the physiological cofactor is under debate. The enzyme is active with cobalt, zinc, manganese or divalent iron ions. Most likely, methionine aminopeptidases function as mononuclear Fe(2+)-metalloproteases under physiological conditions, and the catalytically relevant metal-binding site has been assigned to the histidine-containing high-affinity site.</text>
</comment>
<evidence type="ECO:0000256" key="2">
    <source>
        <dbReference type="ARBA" id="ARBA00022670"/>
    </source>
</evidence>
<evidence type="ECO:0000313" key="9">
    <source>
        <dbReference type="Proteomes" id="UP000807342"/>
    </source>
</evidence>
<dbReference type="PANTHER" id="PTHR43330">
    <property type="entry name" value="METHIONINE AMINOPEPTIDASE"/>
    <property type="match status" value="1"/>
</dbReference>
<dbReference type="InterPro" id="IPR036005">
    <property type="entry name" value="Creatinase/aminopeptidase-like"/>
</dbReference>